<dbReference type="Gene3D" id="1.10.443.10">
    <property type="entry name" value="Intergrase catalytic core"/>
    <property type="match status" value="1"/>
</dbReference>
<reference evidence="9 10" key="1">
    <citation type="submission" date="2018-09" db="EMBL/GenBank/DDBJ databases">
        <title>Murine metabolic-syndrome-specific gut microbial biobank.</title>
        <authorList>
            <person name="Liu C."/>
        </authorList>
    </citation>
    <scope>NUCLEOTIDE SEQUENCE [LARGE SCALE GENOMIC DNA]</scope>
    <source>
        <strain evidence="9 10">0.1xD8-82</strain>
    </source>
</reference>
<dbReference type="OrthoDB" id="9803188at2"/>
<organism evidence="9 10">
    <name type="scientific">Parablautia intestinalis</name>
    <dbReference type="NCBI Taxonomy" id="2320100"/>
    <lineage>
        <taxon>Bacteria</taxon>
        <taxon>Bacillati</taxon>
        <taxon>Bacillota</taxon>
        <taxon>Clostridia</taxon>
        <taxon>Lachnospirales</taxon>
        <taxon>Lachnospiraceae</taxon>
        <taxon>Parablautia</taxon>
    </lineage>
</organism>
<keyword evidence="10" id="KW-1185">Reference proteome</keyword>
<dbReference type="InterPro" id="IPR050090">
    <property type="entry name" value="Tyrosine_recombinase_XerCD"/>
</dbReference>
<evidence type="ECO:0000256" key="5">
    <source>
        <dbReference type="ARBA" id="ARBA00023172"/>
    </source>
</evidence>
<dbReference type="EMBL" id="RAYQ01000011">
    <property type="protein sequence ID" value="RKI91162.1"/>
    <property type="molecule type" value="Genomic_DNA"/>
</dbReference>
<dbReference type="PROSITE" id="PS51898">
    <property type="entry name" value="TYR_RECOMBINASE"/>
    <property type="match status" value="1"/>
</dbReference>
<evidence type="ECO:0000256" key="3">
    <source>
        <dbReference type="ARBA" id="ARBA00022908"/>
    </source>
</evidence>
<dbReference type="PROSITE" id="PS51900">
    <property type="entry name" value="CB"/>
    <property type="match status" value="1"/>
</dbReference>
<evidence type="ECO:0000313" key="10">
    <source>
        <dbReference type="Proteomes" id="UP000280696"/>
    </source>
</evidence>
<evidence type="ECO:0000256" key="1">
    <source>
        <dbReference type="ARBA" id="ARBA00003283"/>
    </source>
</evidence>
<keyword evidence="3" id="KW-0229">DNA integration</keyword>
<keyword evidence="4 6" id="KW-0238">DNA-binding</keyword>
<dbReference type="InterPro" id="IPR044068">
    <property type="entry name" value="CB"/>
</dbReference>
<evidence type="ECO:0000256" key="4">
    <source>
        <dbReference type="ARBA" id="ARBA00023125"/>
    </source>
</evidence>
<feature type="domain" description="Tyr recombinase" evidence="7">
    <location>
        <begin position="166"/>
        <end position="349"/>
    </location>
</feature>
<dbReference type="InterPro" id="IPR028259">
    <property type="entry name" value="AP2-like_int_N"/>
</dbReference>
<protein>
    <submittedName>
        <fullName evidence="9">Site-specific integrase</fullName>
    </submittedName>
</protein>
<dbReference type="Proteomes" id="UP000280696">
    <property type="component" value="Unassembled WGS sequence"/>
</dbReference>
<comment type="function">
    <text evidence="1">Site-specific tyrosine recombinase, which acts by catalyzing the cutting and rejoining of the recombining DNA molecules.</text>
</comment>
<dbReference type="SUPFAM" id="SSF56349">
    <property type="entry name" value="DNA breaking-rejoining enzymes"/>
    <property type="match status" value="1"/>
</dbReference>
<evidence type="ECO:0000313" key="9">
    <source>
        <dbReference type="EMBL" id="RKI91162.1"/>
    </source>
</evidence>
<dbReference type="InterPro" id="IPR010998">
    <property type="entry name" value="Integrase_recombinase_N"/>
</dbReference>
<feature type="domain" description="Core-binding (CB)" evidence="8">
    <location>
        <begin position="56"/>
        <end position="144"/>
    </location>
</feature>
<comment type="caution">
    <text evidence="9">The sequence shown here is derived from an EMBL/GenBank/DDBJ whole genome shotgun (WGS) entry which is preliminary data.</text>
</comment>
<dbReference type="GO" id="GO:0003677">
    <property type="term" value="F:DNA binding"/>
    <property type="evidence" value="ECO:0007669"/>
    <property type="project" value="UniProtKB-UniRule"/>
</dbReference>
<dbReference type="InterPro" id="IPR013762">
    <property type="entry name" value="Integrase-like_cat_sf"/>
</dbReference>
<gene>
    <name evidence="9" type="ORF">D7V94_11795</name>
</gene>
<dbReference type="Pfam" id="PF14657">
    <property type="entry name" value="Arm-DNA-bind_4"/>
    <property type="match status" value="1"/>
</dbReference>
<name>A0A3A9AI60_9FIRM</name>
<dbReference type="Pfam" id="PF00589">
    <property type="entry name" value="Phage_integrase"/>
    <property type="match status" value="1"/>
</dbReference>
<proteinExistence type="inferred from homology"/>
<dbReference type="InterPro" id="IPR004107">
    <property type="entry name" value="Integrase_SAM-like_N"/>
</dbReference>
<evidence type="ECO:0000256" key="6">
    <source>
        <dbReference type="PROSITE-ProRule" id="PRU01248"/>
    </source>
</evidence>
<comment type="similarity">
    <text evidence="2">Belongs to the 'phage' integrase family.</text>
</comment>
<dbReference type="Pfam" id="PF14659">
    <property type="entry name" value="Phage_int_SAM_3"/>
    <property type="match status" value="1"/>
</dbReference>
<dbReference type="PANTHER" id="PTHR30349">
    <property type="entry name" value="PHAGE INTEGRASE-RELATED"/>
    <property type="match status" value="1"/>
</dbReference>
<dbReference type="CDD" id="cd01189">
    <property type="entry name" value="INT_ICEBs1_C_like"/>
    <property type="match status" value="1"/>
</dbReference>
<dbReference type="Gene3D" id="1.10.150.130">
    <property type="match status" value="1"/>
</dbReference>
<sequence>MAAYKDEQRGTWYVSFHYYEWTGKNCRKVKRGFKTKREATEWEHHFRMKEAADLDMTFGEFVQAYTRDMKPKLKHNTWLTKEHILRTKLLPYFENKKMCDIRAKDIIQWQNEQISYRDEKGKPYAPTYLKTLQSELSALFNHAVRFYELKSNPVVKAGPLGKGKAEEMLFWTKEEYLKFIEKVKDKPYSYQAFQILYWCGLRVGELLALTPQDIDFDNKVIRITKSYQRLEGKDVVTDPKTPKSKRNVSMPDFLCEELKEYLGRLYGLLPTDRIFHLTKSFLHHEMTRGAGKAGVKRIRIHDLRHSHVSLLISMGFSAVSIGNRVGHESVDITFRYAHMFPTEQIQMAELLNAEFKEGTEA</sequence>
<evidence type="ECO:0000259" key="7">
    <source>
        <dbReference type="PROSITE" id="PS51898"/>
    </source>
</evidence>
<accession>A0A3A9AI60</accession>
<dbReference type="AlphaFoldDB" id="A0A3A9AI60"/>
<evidence type="ECO:0000259" key="8">
    <source>
        <dbReference type="PROSITE" id="PS51900"/>
    </source>
</evidence>
<dbReference type="InterPro" id="IPR002104">
    <property type="entry name" value="Integrase_catalytic"/>
</dbReference>
<dbReference type="PANTHER" id="PTHR30349:SF64">
    <property type="entry name" value="PROPHAGE INTEGRASE INTD-RELATED"/>
    <property type="match status" value="1"/>
</dbReference>
<dbReference type="RefSeq" id="WP_120469955.1">
    <property type="nucleotide sequence ID" value="NZ_RAYQ01000011.1"/>
</dbReference>
<keyword evidence="5" id="KW-0233">DNA recombination</keyword>
<evidence type="ECO:0000256" key="2">
    <source>
        <dbReference type="ARBA" id="ARBA00008857"/>
    </source>
</evidence>
<dbReference type="GO" id="GO:0006310">
    <property type="term" value="P:DNA recombination"/>
    <property type="evidence" value="ECO:0007669"/>
    <property type="project" value="UniProtKB-KW"/>
</dbReference>
<dbReference type="GO" id="GO:0015074">
    <property type="term" value="P:DNA integration"/>
    <property type="evidence" value="ECO:0007669"/>
    <property type="project" value="UniProtKB-KW"/>
</dbReference>
<dbReference type="InterPro" id="IPR011010">
    <property type="entry name" value="DNA_brk_join_enz"/>
</dbReference>